<dbReference type="OrthoDB" id="6581865at2759"/>
<protein>
    <submittedName>
        <fullName evidence="1">Tigger transposable element-derived protein 4-like</fullName>
    </submittedName>
</protein>
<reference evidence="1 2" key="1">
    <citation type="submission" date="2019-08" db="EMBL/GenBank/DDBJ databases">
        <title>Whole genome of Aphis craccivora.</title>
        <authorList>
            <person name="Voronova N.V."/>
            <person name="Shulinski R.S."/>
            <person name="Bandarenka Y.V."/>
            <person name="Zhorov D.G."/>
            <person name="Warner D."/>
        </authorList>
    </citation>
    <scope>NUCLEOTIDE SEQUENCE [LARGE SCALE GENOMIC DNA]</scope>
    <source>
        <strain evidence="1">180601</strain>
        <tissue evidence="1">Whole Body</tissue>
    </source>
</reference>
<accession>A0A6G0VWK9</accession>
<proteinExistence type="predicted"/>
<dbReference type="Proteomes" id="UP000478052">
    <property type="component" value="Unassembled WGS sequence"/>
</dbReference>
<evidence type="ECO:0000313" key="2">
    <source>
        <dbReference type="Proteomes" id="UP000478052"/>
    </source>
</evidence>
<feature type="non-terminal residue" evidence="1">
    <location>
        <position position="1"/>
    </location>
</feature>
<dbReference type="AlphaFoldDB" id="A0A6G0VWK9"/>
<evidence type="ECO:0000313" key="1">
    <source>
        <dbReference type="EMBL" id="KAF0712108.1"/>
    </source>
</evidence>
<organism evidence="1 2">
    <name type="scientific">Aphis craccivora</name>
    <name type="common">Cowpea aphid</name>
    <dbReference type="NCBI Taxonomy" id="307492"/>
    <lineage>
        <taxon>Eukaryota</taxon>
        <taxon>Metazoa</taxon>
        <taxon>Ecdysozoa</taxon>
        <taxon>Arthropoda</taxon>
        <taxon>Hexapoda</taxon>
        <taxon>Insecta</taxon>
        <taxon>Pterygota</taxon>
        <taxon>Neoptera</taxon>
        <taxon>Paraneoptera</taxon>
        <taxon>Hemiptera</taxon>
        <taxon>Sternorrhyncha</taxon>
        <taxon>Aphidomorpha</taxon>
        <taxon>Aphidoidea</taxon>
        <taxon>Aphididae</taxon>
        <taxon>Aphidini</taxon>
        <taxon>Aphis</taxon>
        <taxon>Aphis</taxon>
    </lineage>
</organism>
<name>A0A6G0VWK9_APHCR</name>
<dbReference type="EMBL" id="VUJU01011055">
    <property type="protein sequence ID" value="KAF0712108.1"/>
    <property type="molecule type" value="Genomic_DNA"/>
</dbReference>
<gene>
    <name evidence="1" type="ORF">FWK35_00029831</name>
</gene>
<comment type="caution">
    <text evidence="1">The sequence shown here is derived from an EMBL/GenBank/DDBJ whole genome shotgun (WGS) entry which is preliminary data.</text>
</comment>
<sequence length="62" mass="7444">QDETNLKHVYNEHCSGDMSYSVFKDFCTSCWRLGRFEFIVINKDCERDNGRYRHGFDTFVII</sequence>
<keyword evidence="2" id="KW-1185">Reference proteome</keyword>